<proteinExistence type="predicted"/>
<protein>
    <recommendedName>
        <fullName evidence="4">SMODS and SLOG-associating 2TM effector domain-containing protein</fullName>
    </recommendedName>
</protein>
<evidence type="ECO:0000313" key="2">
    <source>
        <dbReference type="EMBL" id="MDM0043768.1"/>
    </source>
</evidence>
<feature type="transmembrane region" description="Helical" evidence="1">
    <location>
        <begin position="46"/>
        <end position="64"/>
    </location>
</feature>
<dbReference type="Proteomes" id="UP001174908">
    <property type="component" value="Unassembled WGS sequence"/>
</dbReference>
<evidence type="ECO:0000256" key="1">
    <source>
        <dbReference type="SAM" id="Phobius"/>
    </source>
</evidence>
<dbReference type="RefSeq" id="WP_286658849.1">
    <property type="nucleotide sequence ID" value="NZ_JASZYV010000001.1"/>
</dbReference>
<keyword evidence="1" id="KW-0472">Membrane</keyword>
<gene>
    <name evidence="2" type="ORF">QTH91_04670</name>
</gene>
<organism evidence="2 3">
    <name type="scientific">Variovorax dokdonensis</name>
    <dbReference type="NCBI Taxonomy" id="344883"/>
    <lineage>
        <taxon>Bacteria</taxon>
        <taxon>Pseudomonadati</taxon>
        <taxon>Pseudomonadota</taxon>
        <taxon>Betaproteobacteria</taxon>
        <taxon>Burkholderiales</taxon>
        <taxon>Comamonadaceae</taxon>
        <taxon>Variovorax</taxon>
    </lineage>
</organism>
<evidence type="ECO:0008006" key="4">
    <source>
        <dbReference type="Google" id="ProtNLM"/>
    </source>
</evidence>
<accession>A0ABT7N749</accession>
<sequence>MEVRFAVCYGELNERFWSQFDTLLTVVQAISGSLALAGVFVPGGALTALAGVVLAAISGVQAGLKPRERSIAFRDARRQFEDLNMDAARLDLATLDRRLETLRRDAPRGFQSLLRPAEHQALRQHGYPGLTLTRWERFMCFCA</sequence>
<comment type="caution">
    <text evidence="2">The sequence shown here is derived from an EMBL/GenBank/DDBJ whole genome shotgun (WGS) entry which is preliminary data.</text>
</comment>
<keyword evidence="1" id="KW-0812">Transmembrane</keyword>
<evidence type="ECO:0000313" key="3">
    <source>
        <dbReference type="Proteomes" id="UP001174908"/>
    </source>
</evidence>
<dbReference type="EMBL" id="JASZYV010000001">
    <property type="protein sequence ID" value="MDM0043768.1"/>
    <property type="molecule type" value="Genomic_DNA"/>
</dbReference>
<reference evidence="2" key="1">
    <citation type="submission" date="2023-06" db="EMBL/GenBank/DDBJ databases">
        <authorList>
            <person name="Jiang Y."/>
            <person name="Liu Q."/>
        </authorList>
    </citation>
    <scope>NUCLEOTIDE SEQUENCE</scope>
    <source>
        <strain evidence="2">CGMCC 1.12089</strain>
    </source>
</reference>
<keyword evidence="3" id="KW-1185">Reference proteome</keyword>
<name>A0ABT7N749_9BURK</name>
<keyword evidence="1" id="KW-1133">Transmembrane helix</keyword>